<dbReference type="InterPro" id="IPR011050">
    <property type="entry name" value="Pectin_lyase_fold/virulence"/>
</dbReference>
<keyword evidence="2" id="KW-1185">Reference proteome</keyword>
<protein>
    <recommendedName>
        <fullName evidence="3">Right handed beta helix domain-containing protein</fullName>
    </recommendedName>
</protein>
<dbReference type="InterPro" id="IPR006626">
    <property type="entry name" value="PbH1"/>
</dbReference>
<dbReference type="Proteomes" id="UP001267290">
    <property type="component" value="Unassembled WGS sequence"/>
</dbReference>
<evidence type="ECO:0008006" key="3">
    <source>
        <dbReference type="Google" id="ProtNLM"/>
    </source>
</evidence>
<dbReference type="InterPro" id="IPR012334">
    <property type="entry name" value="Pectin_lyas_fold"/>
</dbReference>
<dbReference type="EMBL" id="JAVDSB010000012">
    <property type="protein sequence ID" value="MDR6553889.1"/>
    <property type="molecule type" value="Genomic_DNA"/>
</dbReference>
<comment type="caution">
    <text evidence="1">The sequence shown here is derived from an EMBL/GenBank/DDBJ whole genome shotgun (WGS) entry which is preliminary data.</text>
</comment>
<dbReference type="SMART" id="SM00710">
    <property type="entry name" value="PbH1"/>
    <property type="match status" value="9"/>
</dbReference>
<reference evidence="1 2" key="1">
    <citation type="submission" date="2023-07" db="EMBL/GenBank/DDBJ databases">
        <title>Sorghum-associated microbial communities from plants grown in Nebraska, USA.</title>
        <authorList>
            <person name="Schachtman D."/>
        </authorList>
    </citation>
    <scope>NUCLEOTIDE SEQUENCE [LARGE SCALE GENOMIC DNA]</scope>
    <source>
        <strain evidence="1 2">CC258</strain>
    </source>
</reference>
<evidence type="ECO:0000313" key="1">
    <source>
        <dbReference type="EMBL" id="MDR6553889.1"/>
    </source>
</evidence>
<gene>
    <name evidence="1" type="ORF">J2736_005099</name>
</gene>
<dbReference type="SUPFAM" id="SSF51126">
    <property type="entry name" value="Pectin lyase-like"/>
    <property type="match status" value="1"/>
</dbReference>
<dbReference type="Gene3D" id="2.160.20.10">
    <property type="entry name" value="Single-stranded right-handed beta-helix, Pectin lyase-like"/>
    <property type="match status" value="1"/>
</dbReference>
<proteinExistence type="predicted"/>
<sequence>MVDAEMQKALDTAFANGKPCYVVIPDDGAYIFDGKKTTKVATPAIVTPTPPTPPTTPTGKVFNVADYSTIKQALDAAAVAGGTVVFPSNGQFTIAVGAPLAVAANVKLQGNGSTIKMTGTGHAAEVIGIRGSNVEIDKLIFDGNNLSKVGVSLYENISNIKVTNSTIKNITQGGSYSTDLVAGVMIKTGIVGVLLDNNVINGVRAKNAPAVSRGVMVSSYNGTIAKNITISNNTISDISPKDDGDGIYFDSSTVLSNSVISGNTFERVGKRGIKIATPGITVSNNHVINSFLNNNQYVASNPVPGMDMYAGISIYANDVIVSGNNIDGVGSFYGGIEVSAELLVDRIKILNNTITMGASSNQSGTSGMRIGDVANFEISGNKIIRGSNGIWTWQGAVNGTITGNDISEVDYGIQFGTYVTGKPFSNVKESNNKIQARKAAIINR</sequence>
<evidence type="ECO:0000313" key="2">
    <source>
        <dbReference type="Proteomes" id="UP001267290"/>
    </source>
</evidence>
<name>A0ABU1P2T8_9BACL</name>
<accession>A0ABU1P2T8</accession>
<organism evidence="1 2">
    <name type="scientific">Paenibacillus qinlingensis</name>
    <dbReference type="NCBI Taxonomy" id="1837343"/>
    <lineage>
        <taxon>Bacteria</taxon>
        <taxon>Bacillati</taxon>
        <taxon>Bacillota</taxon>
        <taxon>Bacilli</taxon>
        <taxon>Bacillales</taxon>
        <taxon>Paenibacillaceae</taxon>
        <taxon>Paenibacillus</taxon>
    </lineage>
</organism>
<dbReference type="RefSeq" id="WP_310501327.1">
    <property type="nucleotide sequence ID" value="NZ_JAVDSB010000012.1"/>
</dbReference>